<evidence type="ECO:0000313" key="1">
    <source>
        <dbReference type="EMBL" id="KAI3706129.1"/>
    </source>
</evidence>
<organism evidence="1 2">
    <name type="scientific">Smallanthus sonchifolius</name>
    <dbReference type="NCBI Taxonomy" id="185202"/>
    <lineage>
        <taxon>Eukaryota</taxon>
        <taxon>Viridiplantae</taxon>
        <taxon>Streptophyta</taxon>
        <taxon>Embryophyta</taxon>
        <taxon>Tracheophyta</taxon>
        <taxon>Spermatophyta</taxon>
        <taxon>Magnoliopsida</taxon>
        <taxon>eudicotyledons</taxon>
        <taxon>Gunneridae</taxon>
        <taxon>Pentapetalae</taxon>
        <taxon>asterids</taxon>
        <taxon>campanulids</taxon>
        <taxon>Asterales</taxon>
        <taxon>Asteraceae</taxon>
        <taxon>Asteroideae</taxon>
        <taxon>Heliantheae alliance</taxon>
        <taxon>Millerieae</taxon>
        <taxon>Smallanthus</taxon>
    </lineage>
</organism>
<comment type="caution">
    <text evidence="1">The sequence shown here is derived from an EMBL/GenBank/DDBJ whole genome shotgun (WGS) entry which is preliminary data.</text>
</comment>
<protein>
    <submittedName>
        <fullName evidence="1">Uncharacterized protein</fullName>
    </submittedName>
</protein>
<dbReference type="Proteomes" id="UP001056120">
    <property type="component" value="Linkage Group LG25"/>
</dbReference>
<reference evidence="1 2" key="2">
    <citation type="journal article" date="2022" name="Mol. Ecol. Resour.">
        <title>The genomes of chicory, endive, great burdock and yacon provide insights into Asteraceae paleo-polyploidization history and plant inulin production.</title>
        <authorList>
            <person name="Fan W."/>
            <person name="Wang S."/>
            <person name="Wang H."/>
            <person name="Wang A."/>
            <person name="Jiang F."/>
            <person name="Liu H."/>
            <person name="Zhao H."/>
            <person name="Xu D."/>
            <person name="Zhang Y."/>
        </authorList>
    </citation>
    <scope>NUCLEOTIDE SEQUENCE [LARGE SCALE GENOMIC DNA]</scope>
    <source>
        <strain evidence="2">cv. Yunnan</strain>
        <tissue evidence="1">Leaves</tissue>
    </source>
</reference>
<reference evidence="2" key="1">
    <citation type="journal article" date="2022" name="Mol. Ecol. Resour.">
        <title>The genomes of chicory, endive, great burdock and yacon provide insights into Asteraceae palaeo-polyploidization history and plant inulin production.</title>
        <authorList>
            <person name="Fan W."/>
            <person name="Wang S."/>
            <person name="Wang H."/>
            <person name="Wang A."/>
            <person name="Jiang F."/>
            <person name="Liu H."/>
            <person name="Zhao H."/>
            <person name="Xu D."/>
            <person name="Zhang Y."/>
        </authorList>
    </citation>
    <scope>NUCLEOTIDE SEQUENCE [LARGE SCALE GENOMIC DNA]</scope>
    <source>
        <strain evidence="2">cv. Yunnan</strain>
    </source>
</reference>
<gene>
    <name evidence="1" type="ORF">L1987_76387</name>
</gene>
<evidence type="ECO:0000313" key="2">
    <source>
        <dbReference type="Proteomes" id="UP001056120"/>
    </source>
</evidence>
<sequence>MFDEKSRSPQVKSEMEDEGEDSASVTVAAGNGKHNAVPYTFVLPRLAEMVAPNISCPSGLAILFLVYSPVGRSFVSWEKQGISYPYMVSQSLA</sequence>
<proteinExistence type="predicted"/>
<dbReference type="EMBL" id="CM042042">
    <property type="protein sequence ID" value="KAI3706129.1"/>
    <property type="molecule type" value="Genomic_DNA"/>
</dbReference>
<accession>A0ACB9A821</accession>
<name>A0ACB9A821_9ASTR</name>
<keyword evidence="2" id="KW-1185">Reference proteome</keyword>